<dbReference type="AlphaFoldDB" id="A0A060YLQ6"/>
<dbReference type="PANTHER" id="PTHR12389:SF0">
    <property type="entry name" value="E3 UBIQUITIN-PROTEIN LIGASE LISTERIN"/>
    <property type="match status" value="1"/>
</dbReference>
<reference evidence="4" key="1">
    <citation type="journal article" date="2014" name="Nat. Commun.">
        <title>The rainbow trout genome provides novel insights into evolution after whole-genome duplication in vertebrates.</title>
        <authorList>
            <person name="Berthelot C."/>
            <person name="Brunet F."/>
            <person name="Chalopin D."/>
            <person name="Juanchich A."/>
            <person name="Bernard M."/>
            <person name="Noel B."/>
            <person name="Bento P."/>
            <person name="Da Silva C."/>
            <person name="Labadie K."/>
            <person name="Alberti A."/>
            <person name="Aury J.M."/>
            <person name="Louis A."/>
            <person name="Dehais P."/>
            <person name="Bardou P."/>
            <person name="Montfort J."/>
            <person name="Klopp C."/>
            <person name="Cabau C."/>
            <person name="Gaspin C."/>
            <person name="Thorgaard G.H."/>
            <person name="Boussaha M."/>
            <person name="Quillet E."/>
            <person name="Guyomard R."/>
            <person name="Galiana D."/>
            <person name="Bobe J."/>
            <person name="Volff J.N."/>
            <person name="Genet C."/>
            <person name="Wincker P."/>
            <person name="Jaillon O."/>
            <person name="Roest Crollius H."/>
            <person name="Guiguen Y."/>
        </authorList>
    </citation>
    <scope>NUCLEOTIDE SEQUENCE [LARGE SCALE GENOMIC DNA]</scope>
</reference>
<feature type="region of interest" description="Disordered" evidence="2">
    <location>
        <begin position="163"/>
        <end position="183"/>
    </location>
</feature>
<comment type="function">
    <text evidence="1">E3 ubiquitin-protein ligase. Component of the ribosome quality control complex (RQC), a ribosome-associated complex that mediates ubiquitination and extraction of incompletely synthesized nascent chains for proteasomal degradation.</text>
</comment>
<sequence>MGGKNKQRTKGNVRPSSSGRAAELLARESGVVPGFVGFGTTTTTEPGYVPAVHGAEEIDNLVDADFRLVLRKLSKRDTVTKLKAVQEFGAMCQERDSEVVKGVLPYWPRIYCKISMDHDRRVREATQQAFLQLVLKVFTVSSLYYSKLRGCWVREDDDCDREDDDDCDRDDDDCDSDDDCDRDDEDCDVELQVLQDNLLKETADTLSDPQ</sequence>
<protein>
    <recommendedName>
        <fullName evidence="1">E3 ubiquitin-protein ligase listerin</fullName>
        <ecNumber evidence="1">2.3.2.27</ecNumber>
    </recommendedName>
    <alternativeName>
        <fullName evidence="1">RING-type E3 ubiquitin transferase listerin</fullName>
    </alternativeName>
</protein>
<dbReference type="Pfam" id="PF22958">
    <property type="entry name" value="Ltn1_1st"/>
    <property type="match status" value="1"/>
</dbReference>
<dbReference type="PaxDb" id="8022-A0A060YLQ6"/>
<comment type="similarity">
    <text evidence="1">Belongs to the LTN1 family.</text>
</comment>
<evidence type="ECO:0000256" key="2">
    <source>
        <dbReference type="SAM" id="MobiDB-lite"/>
    </source>
</evidence>
<feature type="domain" description="E3 ubiquitin-protein ligase listerin N-terminal" evidence="3">
    <location>
        <begin position="63"/>
        <end position="153"/>
    </location>
</feature>
<dbReference type="UniPathway" id="UPA00143"/>
<comment type="subunit">
    <text evidence="1">Component of the ribosome quality control complex (RQC).</text>
</comment>
<dbReference type="GO" id="GO:0005829">
    <property type="term" value="C:cytosol"/>
    <property type="evidence" value="ECO:0007669"/>
    <property type="project" value="UniProtKB-UniRule"/>
</dbReference>
<proteinExistence type="inferred from homology"/>
<dbReference type="PANTHER" id="PTHR12389">
    <property type="entry name" value="ZINC FINGER PROTEIN 294"/>
    <property type="match status" value="1"/>
</dbReference>
<accession>A0A060YLQ6</accession>
<keyword evidence="1" id="KW-0808">Transferase</keyword>
<dbReference type="GO" id="GO:0072344">
    <property type="term" value="P:rescue of stalled ribosome"/>
    <property type="evidence" value="ECO:0007669"/>
    <property type="project" value="UniProtKB-UniRule"/>
</dbReference>
<dbReference type="GO" id="GO:0016567">
    <property type="term" value="P:protein ubiquitination"/>
    <property type="evidence" value="ECO:0007669"/>
    <property type="project" value="UniProtKB-UniPathway"/>
</dbReference>
<evidence type="ECO:0000313" key="4">
    <source>
        <dbReference type="EMBL" id="CDQ92502.1"/>
    </source>
</evidence>
<evidence type="ECO:0000259" key="3">
    <source>
        <dbReference type="Pfam" id="PF22958"/>
    </source>
</evidence>
<dbReference type="GO" id="GO:1990116">
    <property type="term" value="P:ribosome-associated ubiquitin-dependent protein catabolic process"/>
    <property type="evidence" value="ECO:0007669"/>
    <property type="project" value="UniProtKB-UniRule"/>
</dbReference>
<dbReference type="GO" id="GO:1990112">
    <property type="term" value="C:RQC complex"/>
    <property type="evidence" value="ECO:0007669"/>
    <property type="project" value="UniProtKB-UniRule"/>
</dbReference>
<dbReference type="GO" id="GO:0008270">
    <property type="term" value="F:zinc ion binding"/>
    <property type="evidence" value="ECO:0007669"/>
    <property type="project" value="UniProtKB-KW"/>
</dbReference>
<comment type="pathway">
    <text evidence="1">Protein modification; protein ubiquitination.</text>
</comment>
<dbReference type="InterPro" id="IPR054476">
    <property type="entry name" value="Ltn1_N"/>
</dbReference>
<evidence type="ECO:0000256" key="1">
    <source>
        <dbReference type="RuleBase" id="RU367090"/>
    </source>
</evidence>
<dbReference type="InterPro" id="IPR039795">
    <property type="entry name" value="LTN1/Rkr1"/>
</dbReference>
<dbReference type="GO" id="GO:0061630">
    <property type="term" value="F:ubiquitin protein ligase activity"/>
    <property type="evidence" value="ECO:0007669"/>
    <property type="project" value="UniProtKB-UniRule"/>
</dbReference>
<organism evidence="4 5">
    <name type="scientific">Oncorhynchus mykiss</name>
    <name type="common">Rainbow trout</name>
    <name type="synonym">Salmo gairdneri</name>
    <dbReference type="NCBI Taxonomy" id="8022"/>
    <lineage>
        <taxon>Eukaryota</taxon>
        <taxon>Metazoa</taxon>
        <taxon>Chordata</taxon>
        <taxon>Craniata</taxon>
        <taxon>Vertebrata</taxon>
        <taxon>Euteleostomi</taxon>
        <taxon>Actinopterygii</taxon>
        <taxon>Neopterygii</taxon>
        <taxon>Teleostei</taxon>
        <taxon>Protacanthopterygii</taxon>
        <taxon>Salmoniformes</taxon>
        <taxon>Salmonidae</taxon>
        <taxon>Salmoninae</taxon>
        <taxon>Oncorhynchus</taxon>
    </lineage>
</organism>
<gene>
    <name evidence="4" type="ORF">GSONMT00038145001</name>
</gene>
<comment type="catalytic activity">
    <reaction evidence="1">
        <text>S-ubiquitinyl-[E2 ubiquitin-conjugating enzyme]-L-cysteine + [acceptor protein]-L-lysine = [E2 ubiquitin-conjugating enzyme]-L-cysteine + N(6)-ubiquitinyl-[acceptor protein]-L-lysine.</text>
        <dbReference type="EC" id="2.3.2.27"/>
    </reaction>
</comment>
<name>A0A060YLQ6_ONCMY</name>
<keyword evidence="1" id="KW-0479">Metal-binding</keyword>
<dbReference type="EC" id="2.3.2.27" evidence="1"/>
<keyword evidence="1" id="KW-0863">Zinc-finger</keyword>
<dbReference type="STRING" id="8022.A0A060YLQ6"/>
<reference evidence="4" key="2">
    <citation type="submission" date="2014-03" db="EMBL/GenBank/DDBJ databases">
        <authorList>
            <person name="Genoscope - CEA"/>
        </authorList>
    </citation>
    <scope>NUCLEOTIDE SEQUENCE</scope>
</reference>
<keyword evidence="1" id="KW-0862">Zinc</keyword>
<evidence type="ECO:0000313" key="5">
    <source>
        <dbReference type="Proteomes" id="UP000193380"/>
    </source>
</evidence>
<feature type="compositionally biased region" description="Basic residues" evidence="2">
    <location>
        <begin position="1"/>
        <end position="11"/>
    </location>
</feature>
<dbReference type="GO" id="GO:0043023">
    <property type="term" value="F:ribosomal large subunit binding"/>
    <property type="evidence" value="ECO:0007669"/>
    <property type="project" value="TreeGrafter"/>
</dbReference>
<keyword evidence="1" id="KW-0833">Ubl conjugation pathway</keyword>
<dbReference type="Proteomes" id="UP000193380">
    <property type="component" value="Unassembled WGS sequence"/>
</dbReference>
<dbReference type="EMBL" id="FR913344">
    <property type="protein sequence ID" value="CDQ92502.1"/>
    <property type="molecule type" value="Genomic_DNA"/>
</dbReference>
<feature type="region of interest" description="Disordered" evidence="2">
    <location>
        <begin position="1"/>
        <end position="20"/>
    </location>
</feature>